<accession>A0A928GGT9</accession>
<feature type="signal peptide" evidence="2">
    <location>
        <begin position="1"/>
        <end position="26"/>
    </location>
</feature>
<dbReference type="Proteomes" id="UP000763088">
    <property type="component" value="Unassembled WGS sequence"/>
</dbReference>
<dbReference type="InterPro" id="IPR007607">
    <property type="entry name" value="BacA/B"/>
</dbReference>
<proteinExistence type="predicted"/>
<name>A0A928GGT9_XYLRU</name>
<keyword evidence="2" id="KW-0732">Signal</keyword>
<dbReference type="AlphaFoldDB" id="A0A928GGT9"/>
<protein>
    <submittedName>
        <fullName evidence="3">Polymer-forming cytoskeletal protein</fullName>
    </submittedName>
</protein>
<feature type="compositionally biased region" description="Basic and acidic residues" evidence="1">
    <location>
        <begin position="42"/>
        <end position="79"/>
    </location>
</feature>
<sequence length="370" mass="39668">MRTRQSIVRILMAAVIMCGTATTASAQFGALKGLANKAKKAVTKDQPQKEKETVEKEETVTTMKRETPTAKREVPTTKPKEKVMAELGPGEPGVVTIKARKTGKVLGTYDREACKLTAGNKTFVFHADGTVTYGNGTKIGSIDGQTFTTPRGEQLKCDEIGIIFVDKQNVGAVSNPKMAILGDGSFIDVSDKMNPVVLGYFIFAIMHNNKQLVDIKKGYQAATMTENPTDEEFYAQLNKEAEKRFASSSSTGSSTAGGDMQLRKGGSIVGSILANGTVYVGGHIAGKIDRDGNIYVGGHIEGSIRNNEILKNGHVIGTVDSDGTVRLDGHIVGGIDSRTGEVRKNGSIIGRAEPLTDMKKAAVFYFFGFF</sequence>
<organism evidence="3 4">
    <name type="scientific">Xylanibacter ruminicola</name>
    <name type="common">Prevotella ruminicola</name>
    <dbReference type="NCBI Taxonomy" id="839"/>
    <lineage>
        <taxon>Bacteria</taxon>
        <taxon>Pseudomonadati</taxon>
        <taxon>Bacteroidota</taxon>
        <taxon>Bacteroidia</taxon>
        <taxon>Bacteroidales</taxon>
        <taxon>Prevotellaceae</taxon>
        <taxon>Xylanibacter</taxon>
    </lineage>
</organism>
<evidence type="ECO:0000313" key="4">
    <source>
        <dbReference type="Proteomes" id="UP000763088"/>
    </source>
</evidence>
<gene>
    <name evidence="3" type="ORF">E7102_07730</name>
</gene>
<dbReference type="Pfam" id="PF04519">
    <property type="entry name" value="Bactofilin"/>
    <property type="match status" value="1"/>
</dbReference>
<feature type="chain" id="PRO_5037142230" evidence="2">
    <location>
        <begin position="27"/>
        <end position="370"/>
    </location>
</feature>
<evidence type="ECO:0000313" key="3">
    <source>
        <dbReference type="EMBL" id="MBE6266342.1"/>
    </source>
</evidence>
<dbReference type="EMBL" id="SUYD01000008">
    <property type="protein sequence ID" value="MBE6266342.1"/>
    <property type="molecule type" value="Genomic_DNA"/>
</dbReference>
<evidence type="ECO:0000256" key="1">
    <source>
        <dbReference type="SAM" id="MobiDB-lite"/>
    </source>
</evidence>
<reference evidence="3" key="1">
    <citation type="submission" date="2019-04" db="EMBL/GenBank/DDBJ databases">
        <title>Evolution of Biomass-Degrading Anaerobic Consortia Revealed by Metagenomics.</title>
        <authorList>
            <person name="Peng X."/>
        </authorList>
    </citation>
    <scope>NUCLEOTIDE SEQUENCE</scope>
    <source>
        <strain evidence="3">SIG141</strain>
    </source>
</reference>
<comment type="caution">
    <text evidence="3">The sequence shown here is derived from an EMBL/GenBank/DDBJ whole genome shotgun (WGS) entry which is preliminary data.</text>
</comment>
<feature type="region of interest" description="Disordered" evidence="1">
    <location>
        <begin position="41"/>
        <end position="79"/>
    </location>
</feature>
<evidence type="ECO:0000256" key="2">
    <source>
        <dbReference type="SAM" id="SignalP"/>
    </source>
</evidence>